<reference evidence="2" key="2">
    <citation type="submission" date="2025-08" db="UniProtKB">
        <authorList>
            <consortium name="Ensembl"/>
        </authorList>
    </citation>
    <scope>IDENTIFICATION</scope>
</reference>
<evidence type="ECO:0000256" key="1">
    <source>
        <dbReference type="SAM" id="Phobius"/>
    </source>
</evidence>
<reference evidence="2" key="1">
    <citation type="submission" date="2009-12" db="EMBL/GenBank/DDBJ databases">
        <title>The Genome Sequence of Anolis carolinensis (Green Anole Lizard).</title>
        <authorList>
            <consortium name="The Genome Sequencing Platform"/>
            <person name="Di Palma F."/>
            <person name="Alfoldi J."/>
            <person name="Heiman D."/>
            <person name="Young S."/>
            <person name="Grabherr M."/>
            <person name="Johnson J."/>
            <person name="Lander E.S."/>
            <person name="Lindblad-Toh K."/>
        </authorList>
    </citation>
    <scope>NUCLEOTIDE SEQUENCE [LARGE SCALE GENOMIC DNA]</scope>
    <source>
        <strain evidence="2">JBL SC #1</strain>
    </source>
</reference>
<evidence type="ECO:0000313" key="2">
    <source>
        <dbReference type="Ensembl" id="ENSACAP00000038927.1"/>
    </source>
</evidence>
<keyword evidence="1" id="KW-1133">Transmembrane helix</keyword>
<keyword evidence="3" id="KW-1185">Reference proteome</keyword>
<reference evidence="2" key="3">
    <citation type="submission" date="2025-09" db="UniProtKB">
        <authorList>
            <consortium name="Ensembl"/>
        </authorList>
    </citation>
    <scope>IDENTIFICATION</scope>
</reference>
<dbReference type="Proteomes" id="UP000001646">
    <property type="component" value="Unplaced"/>
</dbReference>
<organism evidence="2 3">
    <name type="scientific">Anolis carolinensis</name>
    <name type="common">Green anole</name>
    <name type="synonym">American chameleon</name>
    <dbReference type="NCBI Taxonomy" id="28377"/>
    <lineage>
        <taxon>Eukaryota</taxon>
        <taxon>Metazoa</taxon>
        <taxon>Chordata</taxon>
        <taxon>Craniata</taxon>
        <taxon>Vertebrata</taxon>
        <taxon>Euteleostomi</taxon>
        <taxon>Lepidosauria</taxon>
        <taxon>Squamata</taxon>
        <taxon>Bifurcata</taxon>
        <taxon>Unidentata</taxon>
        <taxon>Episquamata</taxon>
        <taxon>Toxicofera</taxon>
        <taxon>Iguania</taxon>
        <taxon>Dactyloidae</taxon>
        <taxon>Anolis</taxon>
    </lineage>
</organism>
<sequence>IAKVCAFSRSSFYHPSIFIYPPSIYLSSFIYLCTNLSSIYNPSVCHLSIYLSIYRYISSIHLFIYLPVYDITEVNKRGNRQVRFQVRGRNLTFIFAGKTFIFVGIDKGKLPNFVGRVLKAGSQASRGFLLKQMEIKHTHALETGKGFPHSNSIIYLTTFRLE</sequence>
<feature type="transmembrane region" description="Helical" evidence="1">
    <location>
        <begin position="52"/>
        <end position="71"/>
    </location>
</feature>
<accession>A0A803TUN7</accession>
<keyword evidence="1" id="KW-0472">Membrane</keyword>
<proteinExistence type="predicted"/>
<name>A0A803TUN7_ANOCA</name>
<protein>
    <submittedName>
        <fullName evidence="2">Uncharacterized protein</fullName>
    </submittedName>
</protein>
<dbReference type="InParanoid" id="A0A803TUN7"/>
<feature type="transmembrane region" description="Helical" evidence="1">
    <location>
        <begin position="12"/>
        <end position="32"/>
    </location>
</feature>
<dbReference type="AlphaFoldDB" id="A0A803TUN7"/>
<keyword evidence="1" id="KW-0812">Transmembrane</keyword>
<dbReference type="Ensembl" id="ENSACAT00000051159.1">
    <property type="protein sequence ID" value="ENSACAP00000038927.1"/>
    <property type="gene ID" value="ENSACAG00000037873.1"/>
</dbReference>
<evidence type="ECO:0000313" key="3">
    <source>
        <dbReference type="Proteomes" id="UP000001646"/>
    </source>
</evidence>